<dbReference type="AlphaFoldDB" id="A0A412ZEU1"/>
<accession>A0A412ZEU1</accession>
<dbReference type="PROSITE" id="PS51257">
    <property type="entry name" value="PROKAR_LIPOPROTEIN"/>
    <property type="match status" value="1"/>
</dbReference>
<dbReference type="KEGG" id="cbol:CGC65_04335"/>
<protein>
    <submittedName>
        <fullName evidence="1">Uncharacterized protein</fullName>
    </submittedName>
</protein>
<dbReference type="RefSeq" id="WP_002568148.1">
    <property type="nucleotide sequence ID" value="NZ_CABKUK010000002.1"/>
</dbReference>
<proteinExistence type="predicted"/>
<dbReference type="Proteomes" id="UP000284543">
    <property type="component" value="Unassembled WGS sequence"/>
</dbReference>
<reference evidence="1 2" key="1">
    <citation type="submission" date="2018-08" db="EMBL/GenBank/DDBJ databases">
        <title>A genome reference for cultivated species of the human gut microbiota.</title>
        <authorList>
            <person name="Zou Y."/>
            <person name="Xue W."/>
            <person name="Luo G."/>
        </authorList>
    </citation>
    <scope>NUCLEOTIDE SEQUENCE [LARGE SCALE GENOMIC DNA]</scope>
    <source>
        <strain evidence="1 2">AF14-18</strain>
    </source>
</reference>
<evidence type="ECO:0000313" key="2">
    <source>
        <dbReference type="Proteomes" id="UP000284543"/>
    </source>
</evidence>
<name>A0A412ZEU1_9FIRM</name>
<sequence length="158" mass="17588">MKKITVFICAAALACSMSFPAFAAQTKKEYNTETAQVRQELADTSASIKNLQKSSRTASDAAKTVRQGWKDSGQLKEHKDTWNQVRELKDDITEVQVSYTEASGQARLLKAQAKNDVKDGKYDEAIAKLNQCLEQKKKALSSMEQINGIWAQIDSLLK</sequence>
<organism evidence="1 2">
    <name type="scientific">Enterocloster bolteae</name>
    <dbReference type="NCBI Taxonomy" id="208479"/>
    <lineage>
        <taxon>Bacteria</taxon>
        <taxon>Bacillati</taxon>
        <taxon>Bacillota</taxon>
        <taxon>Clostridia</taxon>
        <taxon>Lachnospirales</taxon>
        <taxon>Lachnospiraceae</taxon>
        <taxon>Enterocloster</taxon>
    </lineage>
</organism>
<comment type="caution">
    <text evidence="1">The sequence shown here is derived from an EMBL/GenBank/DDBJ whole genome shotgun (WGS) entry which is preliminary data.</text>
</comment>
<dbReference type="EMBL" id="QRZM01000001">
    <property type="protein sequence ID" value="RGV78684.1"/>
    <property type="molecule type" value="Genomic_DNA"/>
</dbReference>
<gene>
    <name evidence="1" type="ORF">DWW02_02825</name>
</gene>
<evidence type="ECO:0000313" key="1">
    <source>
        <dbReference type="EMBL" id="RGV78684.1"/>
    </source>
</evidence>